<protein>
    <submittedName>
        <fullName evidence="3">Gfo/Idh/MocA family oxidoreductase</fullName>
    </submittedName>
</protein>
<organism evidence="3 4">
    <name type="scientific">Enterococcus canis</name>
    <dbReference type="NCBI Taxonomy" id="214095"/>
    <lineage>
        <taxon>Bacteria</taxon>
        <taxon>Bacillati</taxon>
        <taxon>Bacillota</taxon>
        <taxon>Bacilli</taxon>
        <taxon>Lactobacillales</taxon>
        <taxon>Enterococcaceae</taxon>
        <taxon>Enterococcus</taxon>
    </lineage>
</organism>
<accession>A0A1L8RFW9</accession>
<evidence type="ECO:0000259" key="1">
    <source>
        <dbReference type="Pfam" id="PF01408"/>
    </source>
</evidence>
<feature type="domain" description="YceM-like C-terminal" evidence="2">
    <location>
        <begin position="136"/>
        <end position="236"/>
    </location>
</feature>
<comment type="caution">
    <text evidence="3">The sequence shown here is derived from an EMBL/GenBank/DDBJ whole genome shotgun (WGS) entry which is preliminary data.</text>
</comment>
<dbReference type="Gene3D" id="3.30.360.10">
    <property type="entry name" value="Dihydrodipicolinate Reductase, domain 2"/>
    <property type="match status" value="1"/>
</dbReference>
<gene>
    <name evidence="3" type="ORF">RU97_GL002020</name>
</gene>
<dbReference type="EMBL" id="JXKH01000004">
    <property type="protein sequence ID" value="OJG18623.1"/>
    <property type="molecule type" value="Genomic_DNA"/>
</dbReference>
<dbReference type="InterPro" id="IPR036291">
    <property type="entry name" value="NAD(P)-bd_dom_sf"/>
</dbReference>
<feature type="domain" description="Gfo/Idh/MocA-like oxidoreductase N-terminal" evidence="1">
    <location>
        <begin position="1"/>
        <end position="119"/>
    </location>
</feature>
<dbReference type="Pfam" id="PF01408">
    <property type="entry name" value="GFO_IDH_MocA"/>
    <property type="match status" value="1"/>
</dbReference>
<dbReference type="GO" id="GO:0000166">
    <property type="term" value="F:nucleotide binding"/>
    <property type="evidence" value="ECO:0007669"/>
    <property type="project" value="InterPro"/>
</dbReference>
<dbReference type="STRING" id="214095.RU97_GL002020"/>
<dbReference type="PANTHER" id="PTHR43708:SF4">
    <property type="entry name" value="OXIDOREDUCTASE YCEM-RELATED"/>
    <property type="match status" value="1"/>
</dbReference>
<dbReference type="Gene3D" id="3.40.50.720">
    <property type="entry name" value="NAD(P)-binding Rossmann-like Domain"/>
    <property type="match status" value="1"/>
</dbReference>
<dbReference type="InterPro" id="IPR000683">
    <property type="entry name" value="Gfo/Idh/MocA-like_OxRdtase_N"/>
</dbReference>
<name>A0A1L8RFW9_9ENTE</name>
<dbReference type="RefSeq" id="WP_067395647.1">
    <property type="nucleotide sequence ID" value="NZ_JXKH01000004.1"/>
</dbReference>
<evidence type="ECO:0000313" key="3">
    <source>
        <dbReference type="EMBL" id="OJG18623.1"/>
    </source>
</evidence>
<dbReference type="SUPFAM" id="SSF55347">
    <property type="entry name" value="Glyceraldehyde-3-phosphate dehydrogenase-like, C-terminal domain"/>
    <property type="match status" value="1"/>
</dbReference>
<keyword evidence="4" id="KW-1185">Reference proteome</keyword>
<reference evidence="3 4" key="1">
    <citation type="submission" date="2014-12" db="EMBL/GenBank/DDBJ databases">
        <title>Draft genome sequences of 29 type strains of Enterococci.</title>
        <authorList>
            <person name="Zhong Z."/>
            <person name="Sun Z."/>
            <person name="Liu W."/>
            <person name="Zhang W."/>
            <person name="Zhang H."/>
        </authorList>
    </citation>
    <scope>NUCLEOTIDE SEQUENCE [LARGE SCALE GENOMIC DNA]</scope>
    <source>
        <strain evidence="3 4">DSM 17029</strain>
    </source>
</reference>
<evidence type="ECO:0000313" key="4">
    <source>
        <dbReference type="Proteomes" id="UP000181884"/>
    </source>
</evidence>
<evidence type="ECO:0000259" key="2">
    <source>
        <dbReference type="Pfam" id="PF21378"/>
    </source>
</evidence>
<dbReference type="SUPFAM" id="SSF51735">
    <property type="entry name" value="NAD(P)-binding Rossmann-fold domains"/>
    <property type="match status" value="1"/>
</dbReference>
<sequence length="300" mass="33161">MKIGVIGLGGIAQKAYLPLYSQMQDQAEFYLCSRDPQKAQTLAQRYGLSAVADMQELKAVGITGCFVHTATATHYTIVKELLEAGIAVYVDKPLSERLEEVEELERLAQAKGVLLQVGFNRRFAPLVEKLHQVPDKHVLVLQKNRVSATQTPAFAIYDLFIHVVDTLLYLLDDPLIKVDSTIVEEAGVLQRVILQAHTATTTGIASMDMQAGANRESYEVTSSGGSYLLENLTDLHFYSPQGVQTTQLGDWTPTLTARGFEPAVQHFLTSLQNGSNTVAVHALSHELCQQILRKHQRLTM</sequence>
<dbReference type="PANTHER" id="PTHR43708">
    <property type="entry name" value="CONSERVED EXPRESSED OXIDOREDUCTASE (EUROFUNG)"/>
    <property type="match status" value="1"/>
</dbReference>
<dbReference type="Pfam" id="PF21378">
    <property type="entry name" value="YceM-like_C"/>
    <property type="match status" value="1"/>
</dbReference>
<proteinExistence type="predicted"/>
<dbReference type="InterPro" id="IPR051317">
    <property type="entry name" value="Gfo/Idh/MocA_oxidoreduct"/>
</dbReference>
<dbReference type="Proteomes" id="UP000181884">
    <property type="component" value="Unassembled WGS sequence"/>
</dbReference>
<dbReference type="InterPro" id="IPR048477">
    <property type="entry name" value="YceM-like_C"/>
</dbReference>
<dbReference type="AlphaFoldDB" id="A0A1L8RFW9"/>